<keyword evidence="2 5" id="KW-0812">Transmembrane</keyword>
<dbReference type="GO" id="GO:0016020">
    <property type="term" value="C:membrane"/>
    <property type="evidence" value="ECO:0007669"/>
    <property type="project" value="UniProtKB-SubCell"/>
</dbReference>
<feature type="transmembrane region" description="Helical" evidence="5">
    <location>
        <begin position="12"/>
        <end position="35"/>
    </location>
</feature>
<evidence type="ECO:0000256" key="5">
    <source>
        <dbReference type="SAM" id="Phobius"/>
    </source>
</evidence>
<feature type="transmembrane region" description="Helical" evidence="5">
    <location>
        <begin position="274"/>
        <end position="297"/>
    </location>
</feature>
<dbReference type="SUPFAM" id="SSF103473">
    <property type="entry name" value="MFS general substrate transporter"/>
    <property type="match status" value="1"/>
</dbReference>
<protein>
    <recommendedName>
        <fullName evidence="6">Major facilitator superfamily (MFS) profile domain-containing protein</fullName>
    </recommendedName>
</protein>
<organism evidence="7">
    <name type="scientific">Medioppia subpectinata</name>
    <dbReference type="NCBI Taxonomy" id="1979941"/>
    <lineage>
        <taxon>Eukaryota</taxon>
        <taxon>Metazoa</taxon>
        <taxon>Ecdysozoa</taxon>
        <taxon>Arthropoda</taxon>
        <taxon>Chelicerata</taxon>
        <taxon>Arachnida</taxon>
        <taxon>Acari</taxon>
        <taxon>Acariformes</taxon>
        <taxon>Sarcoptiformes</taxon>
        <taxon>Oribatida</taxon>
        <taxon>Brachypylina</taxon>
        <taxon>Oppioidea</taxon>
        <taxon>Oppiidae</taxon>
        <taxon>Medioppia</taxon>
    </lineage>
</organism>
<keyword evidence="4 5" id="KW-0472">Membrane</keyword>
<evidence type="ECO:0000256" key="4">
    <source>
        <dbReference type="ARBA" id="ARBA00023136"/>
    </source>
</evidence>
<dbReference type="Pfam" id="PF00083">
    <property type="entry name" value="Sugar_tr"/>
    <property type="match status" value="1"/>
</dbReference>
<dbReference type="PANTHER" id="PTHR24064">
    <property type="entry name" value="SOLUTE CARRIER FAMILY 22 MEMBER"/>
    <property type="match status" value="1"/>
</dbReference>
<dbReference type="OrthoDB" id="8049622at2759"/>
<reference evidence="7" key="1">
    <citation type="submission" date="2020-11" db="EMBL/GenBank/DDBJ databases">
        <authorList>
            <person name="Tran Van P."/>
        </authorList>
    </citation>
    <scope>NUCLEOTIDE SEQUENCE</scope>
</reference>
<name>A0A7R9KUV3_9ACAR</name>
<keyword evidence="8" id="KW-1185">Reference proteome</keyword>
<dbReference type="GO" id="GO:0022857">
    <property type="term" value="F:transmembrane transporter activity"/>
    <property type="evidence" value="ECO:0007669"/>
    <property type="project" value="InterPro"/>
</dbReference>
<evidence type="ECO:0000256" key="2">
    <source>
        <dbReference type="ARBA" id="ARBA00022692"/>
    </source>
</evidence>
<feature type="transmembrane region" description="Helical" evidence="5">
    <location>
        <begin position="41"/>
        <end position="59"/>
    </location>
</feature>
<accession>A0A7R9KUV3</accession>
<dbReference type="EMBL" id="OC860524">
    <property type="protein sequence ID" value="CAD7628660.1"/>
    <property type="molecule type" value="Genomic_DNA"/>
</dbReference>
<proteinExistence type="predicted"/>
<dbReference type="AlphaFoldDB" id="A0A7R9KUV3"/>
<dbReference type="InterPro" id="IPR020846">
    <property type="entry name" value="MFS_dom"/>
</dbReference>
<dbReference type="PROSITE" id="PS50850">
    <property type="entry name" value="MFS"/>
    <property type="match status" value="1"/>
</dbReference>
<comment type="subcellular location">
    <subcellularLocation>
        <location evidence="1">Membrane</location>
        <topology evidence="1">Multi-pass membrane protein</topology>
    </subcellularLocation>
</comment>
<evidence type="ECO:0000259" key="6">
    <source>
        <dbReference type="PROSITE" id="PS50850"/>
    </source>
</evidence>
<evidence type="ECO:0000313" key="7">
    <source>
        <dbReference type="EMBL" id="CAD7628660.1"/>
    </source>
</evidence>
<dbReference type="EMBL" id="CAJPIZ010005949">
    <property type="protein sequence ID" value="CAG2109090.1"/>
    <property type="molecule type" value="Genomic_DNA"/>
</dbReference>
<dbReference type="InterPro" id="IPR005828">
    <property type="entry name" value="MFS_sugar_transport-like"/>
</dbReference>
<keyword evidence="3 5" id="KW-1133">Transmembrane helix</keyword>
<feature type="transmembrane region" description="Helical" evidence="5">
    <location>
        <begin position="135"/>
        <end position="155"/>
    </location>
</feature>
<feature type="domain" description="Major facilitator superfamily (MFS) profile" evidence="6">
    <location>
        <begin position="1"/>
        <end position="302"/>
    </location>
</feature>
<dbReference type="Gene3D" id="1.20.1250.20">
    <property type="entry name" value="MFS general substrate transporter like domains"/>
    <property type="match status" value="1"/>
</dbReference>
<feature type="transmembrane region" description="Helical" evidence="5">
    <location>
        <begin position="191"/>
        <end position="208"/>
    </location>
</feature>
<evidence type="ECO:0000256" key="1">
    <source>
        <dbReference type="ARBA" id="ARBA00004141"/>
    </source>
</evidence>
<evidence type="ECO:0000313" key="8">
    <source>
        <dbReference type="Proteomes" id="UP000759131"/>
    </source>
</evidence>
<gene>
    <name evidence="7" type="ORF">OSB1V03_LOCUS9081</name>
</gene>
<sequence>MMLECCGPKHRGDVVMLGSIGWVLGYATIPGLAYWLQDYRYMSYASLIAIGLMAFWYYFMFESPRWLITNGHIDKAEAVLRRALQMNGKPDDQLKTQLTQLSAYLQQSQLNEKSKRNHTVIDLVKTPKLRKISLIMWYCYPIHALVYYGLSYNISDFGGNFYVTFLLSGLVGLPSHLIPVPLLRYVGRKKLFAGFMLLTGLSCFAVIPSDREWLTVMFALIGKFGDNTSWNVMSIIAPELYPTVLRQTGMGVSSVIGRLGAISGPFMKDLASNYGLSLVMSLYGILMCLGSLLALFLPETKDREIPDTIAEAENKAFHTKQNFRNNNQVYLHIKAKVAEIENASAANRELIVKANQLLEFHHIAHEDLFAAAVAYGVDTNVADVSGTSESGTSKDPSDAVVLIKTNEADDHLPELDRVGALGKVRSRNALQIGLEKYRGVVPDIISGDFASRSDDTEDIASDDKVKTRAKRMDRKQSKDKLRVDRRVESCVAVKSTSGQVFGQQSYRTVKL</sequence>
<evidence type="ECO:0000256" key="3">
    <source>
        <dbReference type="ARBA" id="ARBA00022989"/>
    </source>
</evidence>
<feature type="transmembrane region" description="Helical" evidence="5">
    <location>
        <begin position="161"/>
        <end position="179"/>
    </location>
</feature>
<dbReference type="Proteomes" id="UP000759131">
    <property type="component" value="Unassembled WGS sequence"/>
</dbReference>
<dbReference type="InterPro" id="IPR036259">
    <property type="entry name" value="MFS_trans_sf"/>
</dbReference>